<feature type="transmembrane region" description="Helical" evidence="3">
    <location>
        <begin position="174"/>
        <end position="197"/>
    </location>
</feature>
<dbReference type="InterPro" id="IPR003918">
    <property type="entry name" value="NADH_UbQ_OxRdtase"/>
</dbReference>
<evidence type="ECO:0000256" key="2">
    <source>
        <dbReference type="RuleBase" id="RU000320"/>
    </source>
</evidence>
<feature type="transmembrane region" description="Helical" evidence="3">
    <location>
        <begin position="140"/>
        <end position="158"/>
    </location>
</feature>
<keyword evidence="5" id="KW-0560">Oxidoreductase</keyword>
<feature type="transmembrane region" description="Helical" evidence="3">
    <location>
        <begin position="77"/>
        <end position="103"/>
    </location>
</feature>
<proteinExistence type="predicted"/>
<dbReference type="GO" id="GO:0015990">
    <property type="term" value="P:electron transport coupled proton transport"/>
    <property type="evidence" value="ECO:0007669"/>
    <property type="project" value="TreeGrafter"/>
</dbReference>
<keyword evidence="3" id="KW-0472">Membrane</keyword>
<dbReference type="PANTHER" id="PTHR43507">
    <property type="entry name" value="NADH-UBIQUINONE OXIDOREDUCTASE CHAIN 4"/>
    <property type="match status" value="1"/>
</dbReference>
<sequence>MLLPWLILIPFIGGFLCWQTERFGVKVPRWVALITMGLTLALGLQLWLQGGYSLTQSAGIPQWQSEFVLPWIPRFGISIHLALDGLSLLMVVLTGLLGVLAVLCSWREIEKYQGFFHLNLMWILGGVIGVFLAIDMFLFFFFWEMMLVPMYFLIALWGHKASDGKTRITAATKFFIYTQASGLVMLIAILALVFVHYNATGVWTFNYEELLNTPMSHGVNTC</sequence>
<comment type="subcellular location">
    <subcellularLocation>
        <location evidence="1">Endomembrane system</location>
        <topology evidence="1">Multi-pass membrane protein</topology>
    </subcellularLocation>
    <subcellularLocation>
        <location evidence="2">Membrane</location>
        <topology evidence="2">Multi-pass membrane protein</topology>
    </subcellularLocation>
</comment>
<dbReference type="PANTHER" id="PTHR43507:SF1">
    <property type="entry name" value="NADH-UBIQUINONE OXIDOREDUCTASE CHAIN 4"/>
    <property type="match status" value="1"/>
</dbReference>
<dbReference type="GO" id="GO:0016020">
    <property type="term" value="C:membrane"/>
    <property type="evidence" value="ECO:0007669"/>
    <property type="project" value="UniProtKB-SubCell"/>
</dbReference>
<dbReference type="GO" id="GO:0003954">
    <property type="term" value="F:NADH dehydrogenase activity"/>
    <property type="evidence" value="ECO:0007669"/>
    <property type="project" value="TreeGrafter"/>
</dbReference>
<dbReference type="EC" id="1.6.5.3" evidence="5"/>
<evidence type="ECO:0000256" key="1">
    <source>
        <dbReference type="ARBA" id="ARBA00004127"/>
    </source>
</evidence>
<dbReference type="Proteomes" id="UP000267858">
    <property type="component" value="Chromosome"/>
</dbReference>
<dbReference type="PRINTS" id="PR01437">
    <property type="entry name" value="NUOXDRDTASE4"/>
</dbReference>
<dbReference type="EMBL" id="LR134141">
    <property type="protein sequence ID" value="VEA01631.1"/>
    <property type="molecule type" value="Genomic_DNA"/>
</dbReference>
<dbReference type="GO" id="GO:0008137">
    <property type="term" value="F:NADH dehydrogenase (ubiquinone) activity"/>
    <property type="evidence" value="ECO:0007669"/>
    <property type="project" value="InterPro"/>
</dbReference>
<dbReference type="InterPro" id="IPR001750">
    <property type="entry name" value="ND/Mrp_TM"/>
</dbReference>
<dbReference type="Pfam" id="PF00361">
    <property type="entry name" value="Proton_antipo_M"/>
    <property type="match status" value="1"/>
</dbReference>
<feature type="transmembrane region" description="Helical" evidence="3">
    <location>
        <begin position="30"/>
        <end position="48"/>
    </location>
</feature>
<evidence type="ECO:0000259" key="4">
    <source>
        <dbReference type="Pfam" id="PF00361"/>
    </source>
</evidence>
<dbReference type="GO" id="GO:0048039">
    <property type="term" value="F:ubiquinone binding"/>
    <property type="evidence" value="ECO:0007669"/>
    <property type="project" value="TreeGrafter"/>
</dbReference>
<name>A0A6D2G8R3_SALER</name>
<accession>A0A6D2G8R3</accession>
<feature type="domain" description="NADH:quinone oxidoreductase/Mrp antiporter transmembrane" evidence="4">
    <location>
        <begin position="134"/>
        <end position="209"/>
    </location>
</feature>
<organism evidence="5 6">
    <name type="scientific">Salmonella enterica subsp. salamae</name>
    <dbReference type="NCBI Taxonomy" id="59202"/>
    <lineage>
        <taxon>Bacteria</taxon>
        <taxon>Pseudomonadati</taxon>
        <taxon>Pseudomonadota</taxon>
        <taxon>Gammaproteobacteria</taxon>
        <taxon>Enterobacterales</taxon>
        <taxon>Enterobacteriaceae</taxon>
        <taxon>Salmonella</taxon>
    </lineage>
</organism>
<keyword evidence="2 3" id="KW-0812">Transmembrane</keyword>
<dbReference type="GO" id="GO:0012505">
    <property type="term" value="C:endomembrane system"/>
    <property type="evidence" value="ECO:0007669"/>
    <property type="project" value="UniProtKB-SubCell"/>
</dbReference>
<dbReference type="GO" id="GO:0042773">
    <property type="term" value="P:ATP synthesis coupled electron transport"/>
    <property type="evidence" value="ECO:0007669"/>
    <property type="project" value="InterPro"/>
</dbReference>
<dbReference type="EC" id="1.6.99.5" evidence="5"/>
<protein>
    <submittedName>
        <fullName evidence="5">NADH dehydrogenase I chain M</fullName>
        <ecNumber evidence="5">1.6.5.3</ecNumber>
        <ecNumber evidence="5">1.6.99.5</ecNumber>
    </submittedName>
</protein>
<gene>
    <name evidence="5" type="primary">nuoM_1</name>
    <name evidence="5" type="ORF">NCTC5773_01658</name>
</gene>
<feature type="transmembrane region" description="Helical" evidence="3">
    <location>
        <begin position="115"/>
        <end position="134"/>
    </location>
</feature>
<evidence type="ECO:0000256" key="3">
    <source>
        <dbReference type="SAM" id="Phobius"/>
    </source>
</evidence>
<feature type="transmembrane region" description="Helical" evidence="3">
    <location>
        <begin position="6"/>
        <end position="23"/>
    </location>
</feature>
<evidence type="ECO:0000313" key="6">
    <source>
        <dbReference type="Proteomes" id="UP000267858"/>
    </source>
</evidence>
<evidence type="ECO:0000313" key="5">
    <source>
        <dbReference type="EMBL" id="VEA01631.1"/>
    </source>
</evidence>
<dbReference type="AlphaFoldDB" id="A0A6D2G8R3"/>
<keyword evidence="3" id="KW-1133">Transmembrane helix</keyword>
<reference evidence="5 6" key="1">
    <citation type="submission" date="2018-12" db="EMBL/GenBank/DDBJ databases">
        <authorList>
            <consortium name="Pathogen Informatics"/>
        </authorList>
    </citation>
    <scope>NUCLEOTIDE SEQUENCE [LARGE SCALE GENOMIC DNA]</scope>
    <source>
        <strain evidence="5 6">NCTC5773</strain>
    </source>
</reference>